<comment type="caution">
    <text evidence="10">The sequence shown here is derived from an EMBL/GenBank/DDBJ whole genome shotgun (WGS) entry which is preliminary data.</text>
</comment>
<dbReference type="EMBL" id="JBHSQI010000001">
    <property type="protein sequence ID" value="MFC6152245.1"/>
    <property type="molecule type" value="Genomic_DNA"/>
</dbReference>
<name>A0ABW1QUH0_9ACTN</name>
<dbReference type="Gene3D" id="3.40.430.10">
    <property type="entry name" value="Dihydrofolate Reductase, subunit A"/>
    <property type="match status" value="1"/>
</dbReference>
<dbReference type="Pfam" id="PF00186">
    <property type="entry name" value="DHFR_1"/>
    <property type="match status" value="1"/>
</dbReference>
<evidence type="ECO:0000256" key="3">
    <source>
        <dbReference type="ARBA" id="ARBA00012856"/>
    </source>
</evidence>
<dbReference type="CDD" id="cd00209">
    <property type="entry name" value="DHFR"/>
    <property type="match status" value="1"/>
</dbReference>
<dbReference type="Proteomes" id="UP001596098">
    <property type="component" value="Unassembled WGS sequence"/>
</dbReference>
<dbReference type="InterPro" id="IPR001796">
    <property type="entry name" value="DHFR_dom"/>
</dbReference>
<organism evidence="10 11">
    <name type="scientific">Nocardioides yefusunii</name>
    <dbReference type="NCBI Taxonomy" id="2500546"/>
    <lineage>
        <taxon>Bacteria</taxon>
        <taxon>Bacillati</taxon>
        <taxon>Actinomycetota</taxon>
        <taxon>Actinomycetes</taxon>
        <taxon>Propionibacteriales</taxon>
        <taxon>Nocardioidaceae</taxon>
        <taxon>Nocardioides</taxon>
    </lineage>
</organism>
<comment type="function">
    <text evidence="7">Key enzyme in folate metabolism. Catalyzes an essential reaction for de novo glycine and purine synthesis, and for DNA precursor synthesis.</text>
</comment>
<dbReference type="PANTHER" id="PTHR48069:SF3">
    <property type="entry name" value="DIHYDROFOLATE REDUCTASE"/>
    <property type="match status" value="1"/>
</dbReference>
<accession>A0ABW1QUH0</accession>
<reference evidence="11" key="1">
    <citation type="journal article" date="2019" name="Int. J. Syst. Evol. Microbiol.">
        <title>The Global Catalogue of Microorganisms (GCM) 10K type strain sequencing project: providing services to taxonomists for standard genome sequencing and annotation.</title>
        <authorList>
            <consortium name="The Broad Institute Genomics Platform"/>
            <consortium name="The Broad Institute Genome Sequencing Center for Infectious Disease"/>
            <person name="Wu L."/>
            <person name="Ma J."/>
        </authorList>
    </citation>
    <scope>NUCLEOTIDE SEQUENCE [LARGE SCALE GENOMIC DNA]</scope>
    <source>
        <strain evidence="11">DFY28</strain>
    </source>
</reference>
<evidence type="ECO:0000256" key="4">
    <source>
        <dbReference type="ARBA" id="ARBA00022563"/>
    </source>
</evidence>
<dbReference type="SUPFAM" id="SSF53597">
    <property type="entry name" value="Dihydrofolate reductase-like"/>
    <property type="match status" value="1"/>
</dbReference>
<evidence type="ECO:0000259" key="9">
    <source>
        <dbReference type="PROSITE" id="PS51330"/>
    </source>
</evidence>
<evidence type="ECO:0000256" key="8">
    <source>
        <dbReference type="RuleBase" id="RU004474"/>
    </source>
</evidence>
<proteinExistence type="inferred from homology"/>
<keyword evidence="4 7" id="KW-0554">One-carbon metabolism</keyword>
<feature type="domain" description="DHFR" evidence="9">
    <location>
        <begin position="16"/>
        <end position="177"/>
    </location>
</feature>
<dbReference type="EC" id="1.5.1.3" evidence="3 7"/>
<evidence type="ECO:0000256" key="1">
    <source>
        <dbReference type="ARBA" id="ARBA00004903"/>
    </source>
</evidence>
<evidence type="ECO:0000256" key="6">
    <source>
        <dbReference type="ARBA" id="ARBA00023002"/>
    </source>
</evidence>
<keyword evidence="11" id="KW-1185">Reference proteome</keyword>
<keyword evidence="5 7" id="KW-0521">NADP</keyword>
<comment type="pathway">
    <text evidence="1 7">Cofactor biosynthesis; tetrahydrofolate biosynthesis; 5,6,7,8-tetrahydrofolate from 7,8-dihydrofolate: step 1/1.</text>
</comment>
<protein>
    <recommendedName>
        <fullName evidence="3 7">Dihydrofolate reductase</fullName>
        <ecNumber evidence="3 7">1.5.1.3</ecNumber>
    </recommendedName>
</protein>
<dbReference type="InterPro" id="IPR024072">
    <property type="entry name" value="DHFR-like_dom_sf"/>
</dbReference>
<dbReference type="PRINTS" id="PR00070">
    <property type="entry name" value="DHFR"/>
</dbReference>
<dbReference type="GO" id="GO:0004146">
    <property type="term" value="F:dihydrofolate reductase activity"/>
    <property type="evidence" value="ECO:0007669"/>
    <property type="project" value="UniProtKB-EC"/>
</dbReference>
<dbReference type="PIRSF" id="PIRSF000194">
    <property type="entry name" value="DHFR"/>
    <property type="match status" value="1"/>
</dbReference>
<gene>
    <name evidence="10" type="ORF">ACFPWU_00990</name>
</gene>
<evidence type="ECO:0000313" key="10">
    <source>
        <dbReference type="EMBL" id="MFC6152245.1"/>
    </source>
</evidence>
<dbReference type="InterPro" id="IPR017925">
    <property type="entry name" value="DHFR_CS"/>
</dbReference>
<comment type="similarity">
    <text evidence="2 7 8">Belongs to the dihydrofolate reductase family.</text>
</comment>
<sequence>MTQTQPQTHAGENPARLTLIAAYARNRVIGDGPDIPWRSREDFAHFKAHTVGHTLLMGRVTHESIGRPLPGRRTIVLTRDADWVADGVEVAHSLPEALALAAQPSTLSDGEVFVAGGAQVYAAALPFATHQVLTEMHLEVEGDALYPTFELDAWAETRREHHPELEPALDWVWWERR</sequence>
<evidence type="ECO:0000256" key="7">
    <source>
        <dbReference type="PIRNR" id="PIRNR000194"/>
    </source>
</evidence>
<dbReference type="PANTHER" id="PTHR48069">
    <property type="entry name" value="DIHYDROFOLATE REDUCTASE"/>
    <property type="match status" value="1"/>
</dbReference>
<dbReference type="InterPro" id="IPR012259">
    <property type="entry name" value="DHFR"/>
</dbReference>
<evidence type="ECO:0000256" key="2">
    <source>
        <dbReference type="ARBA" id="ARBA00009539"/>
    </source>
</evidence>
<comment type="catalytic activity">
    <reaction evidence="7">
        <text>(6S)-5,6,7,8-tetrahydrofolate + NADP(+) = 7,8-dihydrofolate + NADPH + H(+)</text>
        <dbReference type="Rhea" id="RHEA:15009"/>
        <dbReference type="ChEBI" id="CHEBI:15378"/>
        <dbReference type="ChEBI" id="CHEBI:57451"/>
        <dbReference type="ChEBI" id="CHEBI:57453"/>
        <dbReference type="ChEBI" id="CHEBI:57783"/>
        <dbReference type="ChEBI" id="CHEBI:58349"/>
        <dbReference type="EC" id="1.5.1.3"/>
    </reaction>
</comment>
<dbReference type="RefSeq" id="WP_128220369.1">
    <property type="nucleotide sequence ID" value="NZ_CP034929.1"/>
</dbReference>
<keyword evidence="6 7" id="KW-0560">Oxidoreductase</keyword>
<dbReference type="PROSITE" id="PS00075">
    <property type="entry name" value="DHFR_1"/>
    <property type="match status" value="1"/>
</dbReference>
<evidence type="ECO:0000256" key="5">
    <source>
        <dbReference type="ARBA" id="ARBA00022857"/>
    </source>
</evidence>
<evidence type="ECO:0000313" key="11">
    <source>
        <dbReference type="Proteomes" id="UP001596098"/>
    </source>
</evidence>
<dbReference type="PROSITE" id="PS51330">
    <property type="entry name" value="DHFR_2"/>
    <property type="match status" value="1"/>
</dbReference>